<reference evidence="2 3" key="1">
    <citation type="submission" date="2018-10" db="EMBL/GenBank/DDBJ databases">
        <title>Fifty Aureobasidium pullulans genomes reveal a recombining polyextremotolerant generalist.</title>
        <authorList>
            <person name="Gostincar C."/>
            <person name="Turk M."/>
            <person name="Zajc J."/>
            <person name="Gunde-Cimerman N."/>
        </authorList>
    </citation>
    <scope>NUCLEOTIDE SEQUENCE [LARGE SCALE GENOMIC DNA]</scope>
    <source>
        <strain evidence="2 3">EXF-10751</strain>
    </source>
</reference>
<dbReference type="InterPro" id="IPR016181">
    <property type="entry name" value="Acyl_CoA_acyltransferase"/>
</dbReference>
<dbReference type="SUPFAM" id="SSF55729">
    <property type="entry name" value="Acyl-CoA N-acyltransferases (Nat)"/>
    <property type="match status" value="1"/>
</dbReference>
<proteinExistence type="predicted"/>
<dbReference type="InterPro" id="IPR050276">
    <property type="entry name" value="MshD_Acetyltransferase"/>
</dbReference>
<keyword evidence="2" id="KW-0808">Transferase</keyword>
<dbReference type="PROSITE" id="PS51186">
    <property type="entry name" value="GNAT"/>
    <property type="match status" value="1"/>
</dbReference>
<comment type="caution">
    <text evidence="2">The sequence shown here is derived from an EMBL/GenBank/DDBJ whole genome shotgun (WGS) entry which is preliminary data.</text>
</comment>
<name>A0A4S8Z514_AURPU</name>
<accession>A0A4S8Z514</accession>
<dbReference type="InterPro" id="IPR000182">
    <property type="entry name" value="GNAT_dom"/>
</dbReference>
<evidence type="ECO:0000259" key="1">
    <source>
        <dbReference type="PROSITE" id="PS51186"/>
    </source>
</evidence>
<dbReference type="Gene3D" id="3.40.630.30">
    <property type="match status" value="1"/>
</dbReference>
<organism evidence="2 3">
    <name type="scientific">Aureobasidium pullulans</name>
    <name type="common">Black yeast</name>
    <name type="synonym">Pullularia pullulans</name>
    <dbReference type="NCBI Taxonomy" id="5580"/>
    <lineage>
        <taxon>Eukaryota</taxon>
        <taxon>Fungi</taxon>
        <taxon>Dikarya</taxon>
        <taxon>Ascomycota</taxon>
        <taxon>Pezizomycotina</taxon>
        <taxon>Dothideomycetes</taxon>
        <taxon>Dothideomycetidae</taxon>
        <taxon>Dothideales</taxon>
        <taxon>Saccotheciaceae</taxon>
        <taxon>Aureobasidium</taxon>
    </lineage>
</organism>
<dbReference type="Pfam" id="PF00583">
    <property type="entry name" value="Acetyltransf_1"/>
    <property type="match status" value="1"/>
</dbReference>
<evidence type="ECO:0000313" key="2">
    <source>
        <dbReference type="EMBL" id="THW60166.1"/>
    </source>
</evidence>
<dbReference type="GO" id="GO:0016747">
    <property type="term" value="F:acyltransferase activity, transferring groups other than amino-acyl groups"/>
    <property type="evidence" value="ECO:0007669"/>
    <property type="project" value="InterPro"/>
</dbReference>
<protein>
    <submittedName>
        <fullName evidence="2">Acyl-CoA N-acyltransferase</fullName>
    </submittedName>
</protein>
<feature type="domain" description="N-acetyltransferase" evidence="1">
    <location>
        <begin position="55"/>
        <end position="210"/>
    </location>
</feature>
<keyword evidence="2" id="KW-0012">Acyltransferase</keyword>
<dbReference type="Proteomes" id="UP000310421">
    <property type="component" value="Unassembled WGS sequence"/>
</dbReference>
<dbReference type="EMBL" id="QZAN01000065">
    <property type="protein sequence ID" value="THW60166.1"/>
    <property type="molecule type" value="Genomic_DNA"/>
</dbReference>
<gene>
    <name evidence="2" type="ORF">D6D20_05985</name>
</gene>
<sequence>MQYNTINFRPNFLEAGSMHPLRVFARQATHNFLRAYSQKMSQSTTDVIIKTYPQGTVEVAKYRDLQRINDLVYAAYHPYLTRLNGKSPAPMTANYDFLIATRKLFILRTTSTSPSNTIIGSISFRLTPATQTLEINNVAIDPSAQGQGYGKLLMKFSEDLAGDLGVKKLELYTNVKMVENIGLYEKIGYVEVGRWKEDGFERVFMRKEMPEVVDGDGEGVDVGMVERLKRNLAGTGEEGDMGALGEDAGGDVEVDGEQVAQLRAQFGDLSKSRIGEEGRQSGLGL</sequence>
<dbReference type="PANTHER" id="PTHR43617">
    <property type="entry name" value="L-AMINO ACID N-ACETYLTRANSFERASE"/>
    <property type="match status" value="1"/>
</dbReference>
<dbReference type="CDD" id="cd04301">
    <property type="entry name" value="NAT_SF"/>
    <property type="match status" value="1"/>
</dbReference>
<dbReference type="AlphaFoldDB" id="A0A4S8Z514"/>
<evidence type="ECO:0000313" key="3">
    <source>
        <dbReference type="Proteomes" id="UP000310421"/>
    </source>
</evidence>